<accession>A0A3S4UJN7</accession>
<proteinExistence type="predicted"/>
<dbReference type="AlphaFoldDB" id="A0A3S4UJN7"/>
<sequence length="111" mass="13194">MWESLPIFKVIDNSISTNQLDNLIFTEVDEFKRTLLEVKMFFNDSEYEDFNKIRTNIFEINGFVKDQYFNSAKEETAIAVSNNYHGLIKKIFKENNLLINKILNTNRKNFN</sequence>
<evidence type="ECO:0000313" key="2">
    <source>
        <dbReference type="EMBL" id="VEH96818.1"/>
    </source>
</evidence>
<dbReference type="Proteomes" id="UP000028349">
    <property type="component" value="Unassembled WGS sequence"/>
</dbReference>
<keyword evidence="3" id="KW-1185">Reference proteome</keyword>
<evidence type="ECO:0000313" key="3">
    <source>
        <dbReference type="Proteomes" id="UP000028349"/>
    </source>
</evidence>
<organism evidence="2 4">
    <name type="scientific">Kaistella antarctica</name>
    <dbReference type="NCBI Taxonomy" id="266748"/>
    <lineage>
        <taxon>Bacteria</taxon>
        <taxon>Pseudomonadati</taxon>
        <taxon>Bacteroidota</taxon>
        <taxon>Flavobacteriia</taxon>
        <taxon>Flavobacteriales</taxon>
        <taxon>Weeksellaceae</taxon>
        <taxon>Chryseobacterium group</taxon>
        <taxon>Kaistella</taxon>
    </lineage>
</organism>
<dbReference type="Proteomes" id="UP000270036">
    <property type="component" value="Chromosome"/>
</dbReference>
<dbReference type="EMBL" id="LR134441">
    <property type="protein sequence ID" value="VEH96818.1"/>
    <property type="molecule type" value="Genomic_DNA"/>
</dbReference>
<dbReference type="OrthoDB" id="9996092at2"/>
<dbReference type="RefSeq" id="WP_034715956.1">
    <property type="nucleotide sequence ID" value="NZ_FOIX01000002.1"/>
</dbReference>
<dbReference type="EMBL" id="JPEP01000001">
    <property type="protein sequence ID" value="KEY19664.1"/>
    <property type="molecule type" value="Genomic_DNA"/>
</dbReference>
<reference evidence="1 3" key="1">
    <citation type="submission" date="2014-07" db="EMBL/GenBank/DDBJ databases">
        <authorList>
            <person name="Pisani N.G."/>
            <person name="Newman J.D."/>
        </authorList>
    </citation>
    <scope>NUCLEOTIDE SEQUENCE [LARGE SCALE GENOMIC DNA]</scope>
    <source>
        <strain evidence="1 3">LMG 24720</strain>
    </source>
</reference>
<evidence type="ECO:0000313" key="1">
    <source>
        <dbReference type="EMBL" id="KEY19664.1"/>
    </source>
</evidence>
<reference evidence="2 4" key="2">
    <citation type="submission" date="2018-12" db="EMBL/GenBank/DDBJ databases">
        <authorList>
            <consortium name="Pathogen Informatics"/>
        </authorList>
    </citation>
    <scope>NUCLEOTIDE SEQUENCE [LARGE SCALE GENOMIC DNA]</scope>
    <source>
        <strain evidence="2 4">NCTC13489</strain>
    </source>
</reference>
<gene>
    <name evidence="1" type="ORF">HY04_00040</name>
    <name evidence="2" type="ORF">NCTC13489_00609</name>
</gene>
<dbReference type="KEGG" id="cant:NCTC13489_00609"/>
<name>A0A3S4UJN7_9FLAO</name>
<evidence type="ECO:0000313" key="4">
    <source>
        <dbReference type="Proteomes" id="UP000270036"/>
    </source>
</evidence>
<protein>
    <submittedName>
        <fullName evidence="2">Uncharacterized protein</fullName>
    </submittedName>
</protein>